<dbReference type="Proteomes" id="UP000014680">
    <property type="component" value="Unassembled WGS sequence"/>
</dbReference>
<dbReference type="GeneID" id="14886046"/>
<proteinExistence type="predicted"/>
<evidence type="ECO:0000313" key="2">
    <source>
        <dbReference type="Proteomes" id="UP000014680"/>
    </source>
</evidence>
<dbReference type="EMBL" id="KB206875">
    <property type="protein sequence ID" value="ELP87070.1"/>
    <property type="molecule type" value="Genomic_DNA"/>
</dbReference>
<name>L7FLL7_ENTIV</name>
<dbReference type="OrthoDB" id="10051448at2759"/>
<gene>
    <name evidence="1" type="ORF">EIN_414750</name>
</gene>
<keyword evidence="2" id="KW-1185">Reference proteome</keyword>
<sequence length="117" mass="13496">MKSKSKANYSQIFAAVENLANQRGLSIFGNKKVFLGDFEMDAITTFQKCFPAVEFQGCYFHFAHSILRKIESRIVACSCAYRNNNHFKLFVRRIIGTALLPIEFITIKTLQLLFEEF</sequence>
<reference evidence="1 2" key="1">
    <citation type="submission" date="2012-10" db="EMBL/GenBank/DDBJ databases">
        <authorList>
            <person name="Zafar N."/>
            <person name="Inman J."/>
            <person name="Hall N."/>
            <person name="Lorenzi H."/>
            <person name="Caler E."/>
        </authorList>
    </citation>
    <scope>NUCLEOTIDE SEQUENCE [LARGE SCALE GENOMIC DNA]</scope>
    <source>
        <strain evidence="1 2">IP1</strain>
    </source>
</reference>
<protein>
    <recommendedName>
        <fullName evidence="3">MULE transposase domain-containing protein</fullName>
    </recommendedName>
</protein>
<dbReference type="RefSeq" id="XP_004253841.1">
    <property type="nucleotide sequence ID" value="XM_004253793.1"/>
</dbReference>
<dbReference type="VEuPathDB" id="AmoebaDB:EIN_414750"/>
<evidence type="ECO:0008006" key="3">
    <source>
        <dbReference type="Google" id="ProtNLM"/>
    </source>
</evidence>
<accession>L7FLL7</accession>
<dbReference type="AlphaFoldDB" id="L7FLL7"/>
<organism evidence="1 2">
    <name type="scientific">Entamoeba invadens IP1</name>
    <dbReference type="NCBI Taxonomy" id="370355"/>
    <lineage>
        <taxon>Eukaryota</taxon>
        <taxon>Amoebozoa</taxon>
        <taxon>Evosea</taxon>
        <taxon>Archamoebae</taxon>
        <taxon>Mastigamoebida</taxon>
        <taxon>Entamoebidae</taxon>
        <taxon>Entamoeba</taxon>
    </lineage>
</organism>
<dbReference type="KEGG" id="eiv:EIN_414750"/>
<feature type="non-terminal residue" evidence="1">
    <location>
        <position position="117"/>
    </location>
</feature>
<evidence type="ECO:0000313" key="1">
    <source>
        <dbReference type="EMBL" id="ELP87070.1"/>
    </source>
</evidence>